<evidence type="ECO:0000313" key="1">
    <source>
        <dbReference type="EMBL" id="KAG8654820.1"/>
    </source>
</evidence>
<dbReference type="EMBL" id="CM004391">
    <property type="protein sequence ID" value="KAG8654820.1"/>
    <property type="molecule type" value="Genomic_DNA"/>
</dbReference>
<comment type="caution">
    <text evidence="1">The sequence shown here is derived from an EMBL/GenBank/DDBJ whole genome shotgun (WGS) entry which is preliminary data.</text>
</comment>
<dbReference type="Proteomes" id="UP000091857">
    <property type="component" value="Chromosome 5"/>
</dbReference>
<evidence type="ECO:0000313" key="2">
    <source>
        <dbReference type="Proteomes" id="UP000091857"/>
    </source>
</evidence>
<protein>
    <submittedName>
        <fullName evidence="1">Uncharacterized protein</fullName>
    </submittedName>
</protein>
<gene>
    <name evidence="1" type="ORF">MANES_05G181801v8</name>
</gene>
<proteinExistence type="predicted"/>
<accession>A0ACB7HQN9</accession>
<organism evidence="1 2">
    <name type="scientific">Manihot esculenta</name>
    <name type="common">Cassava</name>
    <name type="synonym">Jatropha manihot</name>
    <dbReference type="NCBI Taxonomy" id="3983"/>
    <lineage>
        <taxon>Eukaryota</taxon>
        <taxon>Viridiplantae</taxon>
        <taxon>Streptophyta</taxon>
        <taxon>Embryophyta</taxon>
        <taxon>Tracheophyta</taxon>
        <taxon>Spermatophyta</taxon>
        <taxon>Magnoliopsida</taxon>
        <taxon>eudicotyledons</taxon>
        <taxon>Gunneridae</taxon>
        <taxon>Pentapetalae</taxon>
        <taxon>rosids</taxon>
        <taxon>fabids</taxon>
        <taxon>Malpighiales</taxon>
        <taxon>Euphorbiaceae</taxon>
        <taxon>Crotonoideae</taxon>
        <taxon>Manihoteae</taxon>
        <taxon>Manihot</taxon>
    </lineage>
</organism>
<reference evidence="2" key="1">
    <citation type="journal article" date="2016" name="Nat. Biotechnol.">
        <title>Sequencing wild and cultivated cassava and related species reveals extensive interspecific hybridization and genetic diversity.</title>
        <authorList>
            <person name="Bredeson J.V."/>
            <person name="Lyons J.B."/>
            <person name="Prochnik S.E."/>
            <person name="Wu G.A."/>
            <person name="Ha C.M."/>
            <person name="Edsinger-Gonzales E."/>
            <person name="Grimwood J."/>
            <person name="Schmutz J."/>
            <person name="Rabbi I.Y."/>
            <person name="Egesi C."/>
            <person name="Nauluvula P."/>
            <person name="Lebot V."/>
            <person name="Ndunguru J."/>
            <person name="Mkamilo G."/>
            <person name="Bart R.S."/>
            <person name="Setter T.L."/>
            <person name="Gleadow R.M."/>
            <person name="Kulakow P."/>
            <person name="Ferguson M.E."/>
            <person name="Rounsley S."/>
            <person name="Rokhsar D.S."/>
        </authorList>
    </citation>
    <scope>NUCLEOTIDE SEQUENCE [LARGE SCALE GENOMIC DNA]</scope>
    <source>
        <strain evidence="2">cv. AM560-2</strain>
    </source>
</reference>
<keyword evidence="2" id="KW-1185">Reference proteome</keyword>
<name>A0ACB7HQN9_MANES</name>
<sequence>MISLVLILNDLQPPNIWISKTFFLICIFLSIVLKLFTEGYSSIVSSLMACSLSLIKTKLADLLKMGNMCNLSTLEIISPNLSKRKKKGVFNSTEKSIFARTCSLIQLL</sequence>